<dbReference type="Proteomes" id="UP000528734">
    <property type="component" value="Unassembled WGS sequence"/>
</dbReference>
<gene>
    <name evidence="2" type="ORF">HCN50_09440</name>
</gene>
<dbReference type="EMBL" id="JAAVLW010000003">
    <property type="protein sequence ID" value="NOJ46463.1"/>
    <property type="molecule type" value="Genomic_DNA"/>
</dbReference>
<dbReference type="GO" id="GO:0005829">
    <property type="term" value="C:cytosol"/>
    <property type="evidence" value="ECO:0007669"/>
    <property type="project" value="TreeGrafter"/>
</dbReference>
<dbReference type="RefSeq" id="WP_171709369.1">
    <property type="nucleotide sequence ID" value="NZ_JAAVLW010000003.1"/>
</dbReference>
<organism evidence="2 3">
    <name type="scientific">Bradyrhizobium archetypum</name>
    <dbReference type="NCBI Taxonomy" id="2721160"/>
    <lineage>
        <taxon>Bacteria</taxon>
        <taxon>Pseudomonadati</taxon>
        <taxon>Pseudomonadota</taxon>
        <taxon>Alphaproteobacteria</taxon>
        <taxon>Hyphomicrobiales</taxon>
        <taxon>Nitrobacteraceae</taxon>
        <taxon>Bradyrhizobium</taxon>
    </lineage>
</organism>
<sequence>MYDWDRAAYPMYFESDLPAFRVFPSVSHNDPSTTATLREVYGSLYKNRPPNFENRLDIEERTLLQKGAPAISKFVNAEDGALTAAYFKRIPDLPDAARVQQVLSKILPVQFTGIYQDVFEALTATGIPHLASFEDSNSFPYIDVKIVLSILIKLGLSNLILDGSVEGTNAFIRYRLHNNFAEFVRAKDMLLYILSKKERRSTQIASYELQTAVRSLPEMALVGDAVRDPLAAASQIYRVTERLCATDRAAATRKSEMPDALGWKGRYLIFTATDIEDTELHSAMKARGFSDPVVEHRDKFTCLTRFRADIGRVFHVRTSAGSGGASGAMIMGTNAIEDLKPQFVISVGICFGLSEPKQRLGDIVVSEMIQDYERKRVSQLRPEDRGPKREVGPTLLSRARAQRAIWDGAPVHVGAVASGEKLVDDHEFREELKKFQPTPIAGDMEAWGLSAVCHAANVEFVMVKGICDWGFNKKKFKQEVAARNACEFALKALVV</sequence>
<evidence type="ECO:0000313" key="3">
    <source>
        <dbReference type="Proteomes" id="UP000528734"/>
    </source>
</evidence>
<dbReference type="SUPFAM" id="SSF53167">
    <property type="entry name" value="Purine and uridine phosphorylases"/>
    <property type="match status" value="1"/>
</dbReference>
<dbReference type="PANTHER" id="PTHR46832:SF1">
    <property type="entry name" value="5'-METHYLTHIOADENOSINE_S-ADENOSYLHOMOCYSTEINE NUCLEOSIDASE"/>
    <property type="match status" value="1"/>
</dbReference>
<proteinExistence type="predicted"/>
<dbReference type="GO" id="GO:0019284">
    <property type="term" value="P:L-methionine salvage from S-adenosylmethionine"/>
    <property type="evidence" value="ECO:0007669"/>
    <property type="project" value="TreeGrafter"/>
</dbReference>
<keyword evidence="3" id="KW-1185">Reference proteome</keyword>
<evidence type="ECO:0000313" key="2">
    <source>
        <dbReference type="EMBL" id="NOJ46463.1"/>
    </source>
</evidence>
<dbReference type="InterPro" id="IPR035994">
    <property type="entry name" value="Nucleoside_phosphorylase_sf"/>
</dbReference>
<dbReference type="GO" id="GO:0008782">
    <property type="term" value="F:adenosylhomocysteine nucleosidase activity"/>
    <property type="evidence" value="ECO:0007669"/>
    <property type="project" value="TreeGrafter"/>
</dbReference>
<dbReference type="GO" id="GO:0008930">
    <property type="term" value="F:methylthioadenosine nucleosidase activity"/>
    <property type="evidence" value="ECO:0007669"/>
    <property type="project" value="TreeGrafter"/>
</dbReference>
<dbReference type="InterPro" id="IPR000845">
    <property type="entry name" value="Nucleoside_phosphorylase_d"/>
</dbReference>
<name>A0A7Y4H2Y7_9BRAD</name>
<dbReference type="Pfam" id="PF01048">
    <property type="entry name" value="PNP_UDP_1"/>
    <property type="match status" value="1"/>
</dbReference>
<protein>
    <recommendedName>
        <fullName evidence="1">Nucleoside phosphorylase domain-containing protein</fullName>
    </recommendedName>
</protein>
<feature type="domain" description="Nucleoside phosphorylase" evidence="1">
    <location>
        <begin position="308"/>
        <end position="492"/>
    </location>
</feature>
<evidence type="ECO:0000259" key="1">
    <source>
        <dbReference type="Pfam" id="PF01048"/>
    </source>
</evidence>
<accession>A0A7Y4H2Y7</accession>
<dbReference type="Gene3D" id="3.40.50.1580">
    <property type="entry name" value="Nucleoside phosphorylase domain"/>
    <property type="match status" value="1"/>
</dbReference>
<comment type="caution">
    <text evidence="2">The sequence shown here is derived from an EMBL/GenBank/DDBJ whole genome shotgun (WGS) entry which is preliminary data.</text>
</comment>
<reference evidence="2 3" key="1">
    <citation type="submission" date="2020-03" db="EMBL/GenBank/DDBJ databases">
        <title>Bradyrhizobium diversity isolated from nodules of Muelleranthus trifoliolatus.</title>
        <authorList>
            <person name="Klepa M."/>
            <person name="Helene L."/>
            <person name="Hungria M."/>
        </authorList>
    </citation>
    <scope>NUCLEOTIDE SEQUENCE [LARGE SCALE GENOMIC DNA]</scope>
    <source>
        <strain evidence="2 3">WSM 1744</strain>
    </source>
</reference>
<dbReference type="PANTHER" id="PTHR46832">
    <property type="entry name" value="5'-METHYLTHIOADENOSINE/S-ADENOSYLHOMOCYSTEINE NUCLEOSIDASE"/>
    <property type="match status" value="1"/>
</dbReference>
<dbReference type="GO" id="GO:0009116">
    <property type="term" value="P:nucleoside metabolic process"/>
    <property type="evidence" value="ECO:0007669"/>
    <property type="project" value="InterPro"/>
</dbReference>
<dbReference type="AlphaFoldDB" id="A0A7Y4H2Y7"/>